<reference evidence="1 2" key="1">
    <citation type="journal article" date="2020" name="Phytopathology">
        <title>Genome Sequence Resources of Colletotrichum truncatum, C. plurivorum, C. musicola, and C. sojae: Four Species Pathogenic to Soybean (Glycine max).</title>
        <authorList>
            <person name="Rogerio F."/>
            <person name="Boufleur T.R."/>
            <person name="Ciampi-Guillardi M."/>
            <person name="Sukno S.A."/>
            <person name="Thon M.R."/>
            <person name="Massola Junior N.S."/>
            <person name="Baroncelli R."/>
        </authorList>
    </citation>
    <scope>NUCLEOTIDE SEQUENCE [LARGE SCALE GENOMIC DNA]</scope>
    <source>
        <strain evidence="1 2">CMES1059</strain>
    </source>
</reference>
<gene>
    <name evidence="1" type="ORF">CTRU02_212227</name>
</gene>
<keyword evidence="2" id="KW-1185">Reference proteome</keyword>
<dbReference type="EMBL" id="VUJX02000008">
    <property type="protein sequence ID" value="KAL0933264.1"/>
    <property type="molecule type" value="Genomic_DNA"/>
</dbReference>
<organism evidence="1 2">
    <name type="scientific">Colletotrichum truncatum</name>
    <name type="common">Anthracnose fungus</name>
    <name type="synonym">Colletotrichum capsici</name>
    <dbReference type="NCBI Taxonomy" id="5467"/>
    <lineage>
        <taxon>Eukaryota</taxon>
        <taxon>Fungi</taxon>
        <taxon>Dikarya</taxon>
        <taxon>Ascomycota</taxon>
        <taxon>Pezizomycotina</taxon>
        <taxon>Sordariomycetes</taxon>
        <taxon>Hypocreomycetidae</taxon>
        <taxon>Glomerellales</taxon>
        <taxon>Glomerellaceae</taxon>
        <taxon>Colletotrichum</taxon>
        <taxon>Colletotrichum truncatum species complex</taxon>
    </lineage>
</organism>
<evidence type="ECO:0000313" key="2">
    <source>
        <dbReference type="Proteomes" id="UP000805649"/>
    </source>
</evidence>
<comment type="caution">
    <text evidence="1">The sequence shown here is derived from an EMBL/GenBank/DDBJ whole genome shotgun (WGS) entry which is preliminary data.</text>
</comment>
<name>A0ACC3YMY0_COLTU</name>
<accession>A0ACC3YMY0</accession>
<dbReference type="Proteomes" id="UP000805649">
    <property type="component" value="Unassembled WGS sequence"/>
</dbReference>
<evidence type="ECO:0000313" key="1">
    <source>
        <dbReference type="EMBL" id="KAL0933264.1"/>
    </source>
</evidence>
<protein>
    <submittedName>
        <fullName evidence="1">Uncharacterized protein</fullName>
    </submittedName>
</protein>
<proteinExistence type="predicted"/>
<sequence>MKKGSIRQSYPSSPPSPLLSHLFRIPHTSPKRIYDSYLSIVHLPLDRLAGFS</sequence>